<keyword evidence="8" id="KW-0811">Translocation</keyword>
<name>A0A494X420_9FIRM</name>
<reference evidence="11 12" key="1">
    <citation type="submission" date="2018-10" db="EMBL/GenBank/DDBJ databases">
        <authorList>
            <person name="Grouzdev D.S."/>
            <person name="Krutkina M.S."/>
            <person name="Tourova T.P."/>
            <person name="Nazina T.N."/>
        </authorList>
    </citation>
    <scope>NUCLEOTIDE SEQUENCE [LARGE SCALE GENOMIC DNA]</scope>
    <source>
        <strain evidence="11 12">435</strain>
    </source>
</reference>
<evidence type="ECO:0000256" key="3">
    <source>
        <dbReference type="ARBA" id="ARBA00022448"/>
    </source>
</evidence>
<dbReference type="PANTHER" id="PTHR33909">
    <property type="entry name" value="SEC TRANSLOCON ACCESSORY COMPLEX SUBUNIT YAJC"/>
    <property type="match status" value="1"/>
</dbReference>
<feature type="transmembrane region" description="Helical" evidence="10">
    <location>
        <begin position="6"/>
        <end position="23"/>
    </location>
</feature>
<dbReference type="OrthoDB" id="9800132at2"/>
<dbReference type="Proteomes" id="UP000271256">
    <property type="component" value="Unassembled WGS sequence"/>
</dbReference>
<accession>A0A494X420</accession>
<dbReference type="InterPro" id="IPR003849">
    <property type="entry name" value="Preprotein_translocase_YajC"/>
</dbReference>
<keyword evidence="12" id="KW-1185">Reference proteome</keyword>
<dbReference type="RefSeq" id="WP_121452014.1">
    <property type="nucleotide sequence ID" value="NZ_RBWE01000001.1"/>
</dbReference>
<evidence type="ECO:0000313" key="12">
    <source>
        <dbReference type="Proteomes" id="UP000271256"/>
    </source>
</evidence>
<evidence type="ECO:0000256" key="10">
    <source>
        <dbReference type="SAM" id="Phobius"/>
    </source>
</evidence>
<evidence type="ECO:0000256" key="9">
    <source>
        <dbReference type="ARBA" id="ARBA00023136"/>
    </source>
</evidence>
<keyword evidence="7 10" id="KW-1133">Transmembrane helix</keyword>
<evidence type="ECO:0000256" key="2">
    <source>
        <dbReference type="ARBA" id="ARBA00006742"/>
    </source>
</evidence>
<keyword evidence="4" id="KW-1003">Cell membrane</keyword>
<protein>
    <submittedName>
        <fullName evidence="11">Preprotein translocase subunit YajC</fullName>
    </submittedName>
</protein>
<dbReference type="AlphaFoldDB" id="A0A494X420"/>
<dbReference type="EMBL" id="RBWE01000001">
    <property type="protein sequence ID" value="RKO67604.1"/>
    <property type="molecule type" value="Genomic_DNA"/>
</dbReference>
<dbReference type="PRINTS" id="PR01853">
    <property type="entry name" value="YAJCTRNLCASE"/>
</dbReference>
<proteinExistence type="inferred from homology"/>
<gene>
    <name evidence="11" type="primary">yajC</name>
    <name evidence="11" type="ORF">D7024_11980</name>
</gene>
<keyword evidence="9 10" id="KW-0472">Membrane</keyword>
<keyword evidence="3" id="KW-0813">Transport</keyword>
<evidence type="ECO:0000313" key="11">
    <source>
        <dbReference type="EMBL" id="RKO67604.1"/>
    </source>
</evidence>
<sequence length="93" mass="10803">MNQQVVSLLYIVALFALLYFLLIRPQQQRQKKHMEMIRNLKVNDPIVTIGGIYGTIVKIKDDTLVVRVADNVRIEILKTAVAQVRPREEEEEK</sequence>
<evidence type="ECO:0000256" key="7">
    <source>
        <dbReference type="ARBA" id="ARBA00022989"/>
    </source>
</evidence>
<keyword evidence="5 10" id="KW-0812">Transmembrane</keyword>
<evidence type="ECO:0000256" key="4">
    <source>
        <dbReference type="ARBA" id="ARBA00022475"/>
    </source>
</evidence>
<comment type="similarity">
    <text evidence="2">Belongs to the YajC family.</text>
</comment>
<dbReference type="GO" id="GO:0015031">
    <property type="term" value="P:protein transport"/>
    <property type="evidence" value="ECO:0007669"/>
    <property type="project" value="UniProtKB-KW"/>
</dbReference>
<evidence type="ECO:0000256" key="6">
    <source>
        <dbReference type="ARBA" id="ARBA00022927"/>
    </source>
</evidence>
<keyword evidence="6" id="KW-0653">Protein transport</keyword>
<dbReference type="Pfam" id="PF02699">
    <property type="entry name" value="YajC"/>
    <property type="match status" value="1"/>
</dbReference>
<comment type="subcellular location">
    <subcellularLocation>
        <location evidence="1">Cell membrane</location>
        <topology evidence="1">Single-pass membrane protein</topology>
    </subcellularLocation>
</comment>
<organism evidence="11 12">
    <name type="scientific">Desulfofundulus salinus</name>
    <dbReference type="NCBI Taxonomy" id="2419843"/>
    <lineage>
        <taxon>Bacteria</taxon>
        <taxon>Bacillati</taxon>
        <taxon>Bacillota</taxon>
        <taxon>Clostridia</taxon>
        <taxon>Eubacteriales</taxon>
        <taxon>Peptococcaceae</taxon>
        <taxon>Desulfofundulus</taxon>
    </lineage>
</organism>
<evidence type="ECO:0000256" key="8">
    <source>
        <dbReference type="ARBA" id="ARBA00023010"/>
    </source>
</evidence>
<evidence type="ECO:0000256" key="5">
    <source>
        <dbReference type="ARBA" id="ARBA00022692"/>
    </source>
</evidence>
<comment type="caution">
    <text evidence="11">The sequence shown here is derived from an EMBL/GenBank/DDBJ whole genome shotgun (WGS) entry which is preliminary data.</text>
</comment>
<dbReference type="PANTHER" id="PTHR33909:SF1">
    <property type="entry name" value="SEC TRANSLOCON ACCESSORY COMPLEX SUBUNIT YAJC"/>
    <property type="match status" value="1"/>
</dbReference>
<dbReference type="NCBIfam" id="TIGR00739">
    <property type="entry name" value="yajC"/>
    <property type="match status" value="1"/>
</dbReference>
<dbReference type="SMART" id="SM01323">
    <property type="entry name" value="YajC"/>
    <property type="match status" value="1"/>
</dbReference>
<evidence type="ECO:0000256" key="1">
    <source>
        <dbReference type="ARBA" id="ARBA00004162"/>
    </source>
</evidence>
<dbReference type="GO" id="GO:0005886">
    <property type="term" value="C:plasma membrane"/>
    <property type="evidence" value="ECO:0007669"/>
    <property type="project" value="UniProtKB-SubCell"/>
</dbReference>